<evidence type="ECO:0000256" key="1">
    <source>
        <dbReference type="SAM" id="Phobius"/>
    </source>
</evidence>
<accession>A0ABS5TGW0</accession>
<protein>
    <submittedName>
        <fullName evidence="3">Molybdopterin-dependent oxidoreductase</fullName>
    </submittedName>
</protein>
<gene>
    <name evidence="3" type="ORF">KIH74_10250</name>
</gene>
<dbReference type="SUPFAM" id="SSF56524">
    <property type="entry name" value="Oxidoreductase molybdopterin-binding domain"/>
    <property type="match status" value="1"/>
</dbReference>
<sequence>MRTRLLAPCAGLVSGVFALGLAEVIAGVVSPASAPVIALGDVVVANVPPWLKDFAISAFGTHDKQVLLGTAYLIAAALSALAGVLTVRGRGAGIWLVLGLGTLAALAAATRPEASLLSALPSLLGAAAGMFVLTHLARAIREHAAAAPRTVAGELAGRRAVLGLGAVLALGVAAGGLGNWLGARLRGAQSSREALTLPTPADPAPALPSGVEVGVDGMEPFLTPNADFYRIDTALSVPLLTAEDWSLRIHGLVDREVTLTWDQLVAGDLVERDLTLMCVSNEVGGDLTSTARWIGLPVKPLLERAGVGADADMVLSKSSDGWTASTPLETLTDGRDAILAIGMNGEPLPLEHGFPVRMVVPGLYGYVSATKWVVDLEVTRFDRAQGYWTPRGWSERGPVKTGSRIDVPANGETVDGGKTVLAGVAWAEHRGIGKVEVRIGEGAWQEATLGTEDTVDTWRQWYLPWSGAPAGRHTVQVRATDGDGAVQTADVAPPAPDGATGWHTIQVTVG</sequence>
<dbReference type="PANTHER" id="PTHR19372:SF7">
    <property type="entry name" value="SULFITE OXIDASE, MITOCHONDRIAL"/>
    <property type="match status" value="1"/>
</dbReference>
<comment type="caution">
    <text evidence="3">The sequence shown here is derived from an EMBL/GenBank/DDBJ whole genome shotgun (WGS) entry which is preliminary data.</text>
</comment>
<keyword evidence="1" id="KW-0472">Membrane</keyword>
<keyword evidence="1" id="KW-1133">Transmembrane helix</keyword>
<evidence type="ECO:0000259" key="2">
    <source>
        <dbReference type="Pfam" id="PF00174"/>
    </source>
</evidence>
<feature type="transmembrane region" description="Helical" evidence="1">
    <location>
        <begin position="161"/>
        <end position="182"/>
    </location>
</feature>
<name>A0ABS5TGW0_9ACTN</name>
<dbReference type="Gene3D" id="2.60.40.650">
    <property type="match status" value="1"/>
</dbReference>
<proteinExistence type="predicted"/>
<feature type="transmembrane region" description="Helical" evidence="1">
    <location>
        <begin position="66"/>
        <end position="85"/>
    </location>
</feature>
<evidence type="ECO:0000313" key="3">
    <source>
        <dbReference type="EMBL" id="MBT0769303.1"/>
    </source>
</evidence>
<dbReference type="RefSeq" id="WP_214155609.1">
    <property type="nucleotide sequence ID" value="NZ_JAHBAY010000004.1"/>
</dbReference>
<dbReference type="PANTHER" id="PTHR19372">
    <property type="entry name" value="SULFITE REDUCTASE"/>
    <property type="match status" value="1"/>
</dbReference>
<dbReference type="Proteomes" id="UP001197247">
    <property type="component" value="Unassembled WGS sequence"/>
</dbReference>
<evidence type="ECO:0000313" key="4">
    <source>
        <dbReference type="Proteomes" id="UP001197247"/>
    </source>
</evidence>
<dbReference type="SUPFAM" id="SSF81296">
    <property type="entry name" value="E set domains"/>
    <property type="match status" value="1"/>
</dbReference>
<dbReference type="InterPro" id="IPR036374">
    <property type="entry name" value="OxRdtase_Mopterin-bd_sf"/>
</dbReference>
<feature type="domain" description="Oxidoreductase molybdopterin-binding" evidence="2">
    <location>
        <begin position="235"/>
        <end position="388"/>
    </location>
</feature>
<feature type="transmembrane region" description="Helical" evidence="1">
    <location>
        <begin position="92"/>
        <end position="110"/>
    </location>
</feature>
<feature type="transmembrane region" description="Helical" evidence="1">
    <location>
        <begin position="116"/>
        <end position="140"/>
    </location>
</feature>
<keyword evidence="1" id="KW-0812">Transmembrane</keyword>
<dbReference type="Gene3D" id="3.90.420.10">
    <property type="entry name" value="Oxidoreductase, molybdopterin-binding domain"/>
    <property type="match status" value="1"/>
</dbReference>
<dbReference type="Pfam" id="PF00174">
    <property type="entry name" value="Oxidored_molyb"/>
    <property type="match status" value="1"/>
</dbReference>
<keyword evidence="4" id="KW-1185">Reference proteome</keyword>
<reference evidence="3 4" key="1">
    <citation type="submission" date="2021-05" db="EMBL/GenBank/DDBJ databases">
        <title>Kineosporia and Streptomyces sp. nov. two new marine actinobacteria isolated from Coral.</title>
        <authorList>
            <person name="Buangrab K."/>
            <person name="Sutthacheep M."/>
            <person name="Yeemin T."/>
            <person name="Harunari E."/>
            <person name="Igarashi Y."/>
            <person name="Kanchanasin P."/>
            <person name="Tanasupawat S."/>
            <person name="Phongsopitanun W."/>
        </authorList>
    </citation>
    <scope>NUCLEOTIDE SEQUENCE [LARGE SCALE GENOMIC DNA]</scope>
    <source>
        <strain evidence="3 4">J2-2</strain>
    </source>
</reference>
<organism evidence="3 4">
    <name type="scientific">Kineosporia corallincola</name>
    <dbReference type="NCBI Taxonomy" id="2835133"/>
    <lineage>
        <taxon>Bacteria</taxon>
        <taxon>Bacillati</taxon>
        <taxon>Actinomycetota</taxon>
        <taxon>Actinomycetes</taxon>
        <taxon>Kineosporiales</taxon>
        <taxon>Kineosporiaceae</taxon>
        <taxon>Kineosporia</taxon>
    </lineage>
</organism>
<dbReference type="EMBL" id="JAHBAY010000004">
    <property type="protein sequence ID" value="MBT0769303.1"/>
    <property type="molecule type" value="Genomic_DNA"/>
</dbReference>
<dbReference type="InterPro" id="IPR014756">
    <property type="entry name" value="Ig_E-set"/>
</dbReference>
<dbReference type="InterPro" id="IPR000572">
    <property type="entry name" value="OxRdtase_Mopterin-bd_dom"/>
</dbReference>